<dbReference type="AlphaFoldDB" id="A0A2P8GB12"/>
<comment type="caution">
    <text evidence="1">The sequence shown here is derived from an EMBL/GenBank/DDBJ whole genome shotgun (WGS) entry which is preliminary data.</text>
</comment>
<dbReference type="EMBL" id="PYAS01000003">
    <property type="protein sequence ID" value="PSL31158.1"/>
    <property type="molecule type" value="Genomic_DNA"/>
</dbReference>
<dbReference type="SUPFAM" id="SSF117281">
    <property type="entry name" value="Kelch motif"/>
    <property type="match status" value="1"/>
</dbReference>
<evidence type="ECO:0000313" key="1">
    <source>
        <dbReference type="EMBL" id="PSL31158.1"/>
    </source>
</evidence>
<dbReference type="InterPro" id="IPR056734">
    <property type="entry name" value="NANM"/>
</dbReference>
<reference evidence="1 2" key="1">
    <citation type="submission" date="2018-03" db="EMBL/GenBank/DDBJ databases">
        <title>Genomic Encyclopedia of Archaeal and Bacterial Type Strains, Phase II (KMG-II): from individual species to whole genera.</title>
        <authorList>
            <person name="Goeker M."/>
        </authorList>
    </citation>
    <scope>NUCLEOTIDE SEQUENCE [LARGE SCALE GENOMIC DNA]</scope>
    <source>
        <strain evidence="1 2">DSM 29057</strain>
    </source>
</reference>
<gene>
    <name evidence="1" type="ORF">CLV60_10324</name>
</gene>
<dbReference type="InterPro" id="IPR015915">
    <property type="entry name" value="Kelch-typ_b-propeller"/>
</dbReference>
<accession>A0A2P8GB12</accession>
<dbReference type="Pfam" id="PF24996">
    <property type="entry name" value="NANM"/>
    <property type="match status" value="2"/>
</dbReference>
<sequence length="355" mass="39130">MNDFMKYFLIIVMMMVVEAAVAQTALEWKTFPDLPDERGFAGMYAGVSHGALLCLGGANFPDGYPWEGGVKKWYDGIYLLEQGGKWRKLPQTMETAAGYGVSVSYQDKVILVGGSNAREHLSRVIGYEWDGHALARHHYPALPFPLANMSGAVLEDLLIVVGGNVSPIGAGLTKCLVLDLKDVQSGWTEMEAWPGPGRVFPVCAIFDGAFYMFSGETTAINSKGNSYRLIHQDGYRLSIQYLAGRRSAHWEKLAAMPRGMSAGGAVLPVVKGDRFLFWGGVDAVTAQHKTPSSHPGITNDLLYYFPHTDSWEFVGRQQRFPARVTLPVVHWQNQWLYISGEIKPGIRTPAITGVN</sequence>
<dbReference type="Gene3D" id="2.120.10.80">
    <property type="entry name" value="Kelch-type beta propeller"/>
    <property type="match status" value="2"/>
</dbReference>
<name>A0A2P8GB12_9BACT</name>
<proteinExistence type="predicted"/>
<organism evidence="1 2">
    <name type="scientific">Dyadobacter jiangsuensis</name>
    <dbReference type="NCBI Taxonomy" id="1591085"/>
    <lineage>
        <taxon>Bacteria</taxon>
        <taxon>Pseudomonadati</taxon>
        <taxon>Bacteroidota</taxon>
        <taxon>Cytophagia</taxon>
        <taxon>Cytophagales</taxon>
        <taxon>Spirosomataceae</taxon>
        <taxon>Dyadobacter</taxon>
    </lineage>
</organism>
<protein>
    <recommendedName>
        <fullName evidence="3">N-acetylneuraminic acid mutarotase</fullName>
    </recommendedName>
</protein>
<evidence type="ECO:0008006" key="3">
    <source>
        <dbReference type="Google" id="ProtNLM"/>
    </source>
</evidence>
<keyword evidence="2" id="KW-1185">Reference proteome</keyword>
<dbReference type="Proteomes" id="UP000241964">
    <property type="component" value="Unassembled WGS sequence"/>
</dbReference>
<evidence type="ECO:0000313" key="2">
    <source>
        <dbReference type="Proteomes" id="UP000241964"/>
    </source>
</evidence>